<keyword evidence="1" id="KW-1133">Transmembrane helix</keyword>
<evidence type="ECO:0000256" key="1">
    <source>
        <dbReference type="SAM" id="Phobius"/>
    </source>
</evidence>
<reference evidence="3 4" key="1">
    <citation type="journal article" date="2016" name="Nat. Commun.">
        <title>Thousands of microbial genomes shed light on interconnected biogeochemical processes in an aquifer system.</title>
        <authorList>
            <person name="Anantharaman K."/>
            <person name="Brown C.T."/>
            <person name="Hug L.A."/>
            <person name="Sharon I."/>
            <person name="Castelle C.J."/>
            <person name="Probst A.J."/>
            <person name="Thomas B.C."/>
            <person name="Singh A."/>
            <person name="Wilkins M.J."/>
            <person name="Karaoz U."/>
            <person name="Brodie E.L."/>
            <person name="Williams K.H."/>
            <person name="Hubbard S.S."/>
            <person name="Banfield J.F."/>
        </authorList>
    </citation>
    <scope>NUCLEOTIDE SEQUENCE [LARGE SCALE GENOMIC DNA]</scope>
</reference>
<dbReference type="AlphaFoldDB" id="A0A1F7X0N0"/>
<feature type="chain" id="PRO_5009533669" description="Fibronectin type-III domain-containing protein" evidence="2">
    <location>
        <begin position="31"/>
        <end position="714"/>
    </location>
</feature>
<evidence type="ECO:0008006" key="5">
    <source>
        <dbReference type="Google" id="ProtNLM"/>
    </source>
</evidence>
<protein>
    <recommendedName>
        <fullName evidence="5">Fibronectin type-III domain-containing protein</fullName>
    </recommendedName>
</protein>
<sequence>MIKRLFRILLIAAILSLSALSIIPSGEAHAIGLEDFLTYTEVDEGTDITVAPLEVEWTTELRTMNSMVYKDFGANYFDESWQVDFGAQLVENTGGNGGFYFALTNTIPTGAYDVREDGTRLPAIFLYEVNQAPYDLFWSLQINYDSGINQGATTAFEPVQGQFYWVTIKFDGTVGDYGQLSASYYTNVNRDFLIQTDTMDCDQAVPEFRYLFAHMSLGAPTGTNTWSGQTTAMYVTEIGEAPPEPTNPPVVTTYAATIHQDYVYFQGWGTDDFGELLDAGFEVGTESGVYTDNLTAENILTNLFDLTASTDLETPYTYYNWINGETYYFRAWAQNANGVGYGTERSFTFTPRTIIVSASAATLLMGDTGNSTATFDVTVTAGDAADNVTARMCLLTDYPAWTPEVKLNLIATNVISAFTTIYTFSTWDNLSETAGELLLPDTWYYYQGIASISGNEYFSSVRSAKTDVFEVVWTNPVVTIESIQDVSSEYGQTANHNLKVISRITSTSAKTRTGVQQGVNFSLNQGGGILLSPVFVVTAYNLATINSTFTVIPNLQLFWNNQGYDGSQPLYFQAYVDLGNGDFVRSSVYQYGGGGSGEGGITPLPDSDEGNVVKLINWLKGSLGIQGMMGTWAVLVIFILIISLVFGVSIMSTDVRSVKIGGGVAWLMSIVATVGLFVFTGQLGIWPVVILVAGVVGLIVIVVGTKLSGSSSNG</sequence>
<evidence type="ECO:0000256" key="2">
    <source>
        <dbReference type="SAM" id="SignalP"/>
    </source>
</evidence>
<dbReference type="Proteomes" id="UP000176939">
    <property type="component" value="Unassembled WGS sequence"/>
</dbReference>
<comment type="caution">
    <text evidence="3">The sequence shown here is derived from an EMBL/GenBank/DDBJ whole genome shotgun (WGS) entry which is preliminary data.</text>
</comment>
<organism evidence="3 4">
    <name type="scientific">Candidatus Woesebacteria bacterium RBG_13_36_22</name>
    <dbReference type="NCBI Taxonomy" id="1802478"/>
    <lineage>
        <taxon>Bacteria</taxon>
        <taxon>Candidatus Woeseibacteriota</taxon>
    </lineage>
</organism>
<proteinExistence type="predicted"/>
<feature type="transmembrane region" description="Helical" evidence="1">
    <location>
        <begin position="660"/>
        <end position="679"/>
    </location>
</feature>
<feature type="transmembrane region" description="Helical" evidence="1">
    <location>
        <begin position="629"/>
        <end position="648"/>
    </location>
</feature>
<feature type="signal peptide" evidence="2">
    <location>
        <begin position="1"/>
        <end position="30"/>
    </location>
</feature>
<dbReference type="EMBL" id="MGFQ01000042">
    <property type="protein sequence ID" value="OGM08557.1"/>
    <property type="molecule type" value="Genomic_DNA"/>
</dbReference>
<name>A0A1F7X0N0_9BACT</name>
<keyword evidence="1" id="KW-0812">Transmembrane</keyword>
<evidence type="ECO:0000313" key="4">
    <source>
        <dbReference type="Proteomes" id="UP000176939"/>
    </source>
</evidence>
<accession>A0A1F7X0N0</accession>
<gene>
    <name evidence="3" type="ORF">A2Z67_01810</name>
</gene>
<feature type="transmembrane region" description="Helical" evidence="1">
    <location>
        <begin position="685"/>
        <end position="704"/>
    </location>
</feature>
<keyword evidence="2" id="KW-0732">Signal</keyword>
<keyword evidence="1" id="KW-0472">Membrane</keyword>
<evidence type="ECO:0000313" key="3">
    <source>
        <dbReference type="EMBL" id="OGM08557.1"/>
    </source>
</evidence>